<evidence type="ECO:0000256" key="6">
    <source>
        <dbReference type="ARBA" id="ARBA00022942"/>
    </source>
</evidence>
<dbReference type="InterPro" id="IPR023501">
    <property type="entry name" value="Nucleotidase_PAN"/>
</dbReference>
<dbReference type="GO" id="GO:0016887">
    <property type="term" value="F:ATP hydrolysis activity"/>
    <property type="evidence" value="ECO:0007669"/>
    <property type="project" value="UniProtKB-UniRule"/>
</dbReference>
<proteinExistence type="inferred from homology"/>
<dbReference type="GO" id="GO:0005524">
    <property type="term" value="F:ATP binding"/>
    <property type="evidence" value="ECO:0007669"/>
    <property type="project" value="UniProtKB-UniRule"/>
</dbReference>
<dbReference type="OrthoDB" id="77269at2157"/>
<dbReference type="Pfam" id="PF00004">
    <property type="entry name" value="AAA"/>
    <property type="match status" value="1"/>
</dbReference>
<dbReference type="SMART" id="SM00382">
    <property type="entry name" value="AAA"/>
    <property type="match status" value="1"/>
</dbReference>
<organism evidence="12 13">
    <name type="scientific">Methanocaldococcus villosus KIN24-T80</name>
    <dbReference type="NCBI Taxonomy" id="1069083"/>
    <lineage>
        <taxon>Archaea</taxon>
        <taxon>Methanobacteriati</taxon>
        <taxon>Methanobacteriota</taxon>
        <taxon>Methanomada group</taxon>
        <taxon>Methanococci</taxon>
        <taxon>Methanococcales</taxon>
        <taxon>Methanocaldococcaceae</taxon>
        <taxon>Methanocaldococcus</taxon>
    </lineage>
</organism>
<comment type="similarity">
    <text evidence="2 9 10">Belongs to the AAA ATPase family.</text>
</comment>
<feature type="domain" description="AAA+ ATPase" evidence="11">
    <location>
        <begin position="191"/>
        <end position="330"/>
    </location>
</feature>
<dbReference type="PATRIC" id="fig|1069083.5.peg.295"/>
<evidence type="ECO:0000256" key="3">
    <source>
        <dbReference type="ARBA" id="ARBA00022490"/>
    </source>
</evidence>
<dbReference type="Gene3D" id="1.10.8.60">
    <property type="match status" value="1"/>
</dbReference>
<evidence type="ECO:0000256" key="5">
    <source>
        <dbReference type="ARBA" id="ARBA00022840"/>
    </source>
</evidence>
<dbReference type="Pfam" id="PF16450">
    <property type="entry name" value="Prot_ATP_ID_OB_C"/>
    <property type="match status" value="1"/>
</dbReference>
<keyword evidence="13" id="KW-1185">Reference proteome</keyword>
<dbReference type="GO" id="GO:0010498">
    <property type="term" value="P:proteasomal protein catabolic process"/>
    <property type="evidence" value="ECO:0007669"/>
    <property type="project" value="UniProtKB-UniRule"/>
</dbReference>
<dbReference type="NCBIfam" id="TIGR01242">
    <property type="entry name" value="proteasome-activating nucleotidase"/>
    <property type="match status" value="1"/>
</dbReference>
<dbReference type="NCBIfam" id="NF003069">
    <property type="entry name" value="PRK03992.1"/>
    <property type="match status" value="1"/>
</dbReference>
<comment type="function">
    <text evidence="9">ATPase which is responsible for recognizing, binding, unfolding and translocation of substrate proteins into the archaeal 20S proteasome core particle. Is essential for opening the gate of the 20S proteasome via an interaction with its C-terminus, thereby allowing substrate entry and access to the site of proteolysis. Thus, the C-termini of the proteasomal ATPase function like a 'key in a lock' to induce gate opening and therefore regulate proteolysis. Unfolding activity requires energy from ATP hydrolysis, whereas ATP binding alone promotes ATPase-20S proteasome association which triggers gate opening, and supports translocation of unfolded substrates.</text>
</comment>
<dbReference type="GO" id="GO:0005737">
    <property type="term" value="C:cytoplasm"/>
    <property type="evidence" value="ECO:0007669"/>
    <property type="project" value="UniProtKB-SubCell"/>
</dbReference>
<comment type="caution">
    <text evidence="12">The sequence shown here is derived from an EMBL/GenBank/DDBJ whole genome shotgun (WGS) entry which is preliminary data.</text>
</comment>
<evidence type="ECO:0000256" key="8">
    <source>
        <dbReference type="ARBA" id="ARBA00023186"/>
    </source>
</evidence>
<keyword evidence="3 9" id="KW-0963">Cytoplasm</keyword>
<comment type="subcellular location">
    <subcellularLocation>
        <location evidence="1 9">Cytoplasm</location>
    </subcellularLocation>
</comment>
<evidence type="ECO:0000256" key="10">
    <source>
        <dbReference type="RuleBase" id="RU003651"/>
    </source>
</evidence>
<evidence type="ECO:0000313" key="12">
    <source>
        <dbReference type="EMBL" id="ENN96596.1"/>
    </source>
</evidence>
<keyword evidence="7 9" id="KW-0175">Coiled coil</keyword>
<feature type="binding site" evidence="9">
    <location>
        <position position="341"/>
    </location>
    <ligand>
        <name>ATP</name>
        <dbReference type="ChEBI" id="CHEBI:30616"/>
    </ligand>
</feature>
<evidence type="ECO:0000256" key="1">
    <source>
        <dbReference type="ARBA" id="ARBA00004496"/>
    </source>
</evidence>
<dbReference type="InterPro" id="IPR050221">
    <property type="entry name" value="26S_Proteasome_ATPase"/>
</dbReference>
<reference evidence="12 13" key="1">
    <citation type="journal article" date="2013" name="Genome Announc.">
        <title>Draft Genome Sequence of a Highly Flagellated, Fast-Swimming Archaeon, Methanocaldococcus villosus Strain KIN24-T80 (DSM 22612).</title>
        <authorList>
            <person name="Thennarasu S."/>
            <person name="Polireddy D."/>
            <person name="Antony A."/>
            <person name="Yada M.R."/>
            <person name="Algarawi S."/>
            <person name="Sivakumar N."/>
        </authorList>
    </citation>
    <scope>NUCLEOTIDE SEQUENCE [LARGE SCALE GENOMIC DNA]</scope>
    <source>
        <strain evidence="12 13">KIN24-T80</strain>
    </source>
</reference>
<dbReference type="FunFam" id="1.10.8.60:FF:000006">
    <property type="entry name" value="26S protease regulatory subunit 8"/>
    <property type="match status" value="1"/>
</dbReference>
<keyword evidence="6 9" id="KW-0647">Proteasome</keyword>
<dbReference type="AlphaFoldDB" id="N6VTV7"/>
<dbReference type="PANTHER" id="PTHR23073">
    <property type="entry name" value="26S PROTEASOME REGULATORY SUBUNIT"/>
    <property type="match status" value="1"/>
</dbReference>
<dbReference type="FunFam" id="3.40.50.300:FF:000033">
    <property type="entry name" value="26S protease regulatory subunit 6B"/>
    <property type="match status" value="1"/>
</dbReference>
<dbReference type="Gene3D" id="3.40.50.300">
    <property type="entry name" value="P-loop containing nucleotide triphosphate hydrolases"/>
    <property type="match status" value="1"/>
</dbReference>
<feature type="binding site" evidence="9">
    <location>
        <begin position="202"/>
        <end position="207"/>
    </location>
    <ligand>
        <name>ATP</name>
        <dbReference type="ChEBI" id="CHEBI:30616"/>
    </ligand>
</feature>
<dbReference type="InterPro" id="IPR027417">
    <property type="entry name" value="P-loop_NTPase"/>
</dbReference>
<keyword evidence="8 9" id="KW-0143">Chaperone</keyword>
<comment type="domain">
    <text evidence="9">Consists of three main regions, an N-terminal coiled-coil domain that may assist in substrate recognition, an interdomain involved in PAN hexamerization, and a C-terminal ATPase domain of the AAA type.</text>
</comment>
<evidence type="ECO:0000256" key="2">
    <source>
        <dbReference type="ARBA" id="ARBA00006914"/>
    </source>
</evidence>
<dbReference type="InterPro" id="IPR003959">
    <property type="entry name" value="ATPase_AAA_core"/>
</dbReference>
<dbReference type="InterPro" id="IPR032501">
    <property type="entry name" value="Prot_ATP_ID_OB_2nd"/>
</dbReference>
<dbReference type="CDD" id="cd14686">
    <property type="entry name" value="bZIP"/>
    <property type="match status" value="1"/>
</dbReference>
<dbReference type="InterPro" id="IPR003593">
    <property type="entry name" value="AAA+_ATPase"/>
</dbReference>
<dbReference type="Gene3D" id="2.40.50.140">
    <property type="entry name" value="Nucleic acid-binding proteins"/>
    <property type="match status" value="1"/>
</dbReference>
<evidence type="ECO:0000313" key="13">
    <source>
        <dbReference type="Proteomes" id="UP000053695"/>
    </source>
</evidence>
<dbReference type="PROSITE" id="PS00674">
    <property type="entry name" value="AAA"/>
    <property type="match status" value="1"/>
</dbReference>
<evidence type="ECO:0000256" key="7">
    <source>
        <dbReference type="ARBA" id="ARBA00023054"/>
    </source>
</evidence>
<dbReference type="HAMAP" id="MF_00553">
    <property type="entry name" value="PAN"/>
    <property type="match status" value="1"/>
</dbReference>
<evidence type="ECO:0000259" key="11">
    <source>
        <dbReference type="SMART" id="SM00382"/>
    </source>
</evidence>
<dbReference type="InterPro" id="IPR003960">
    <property type="entry name" value="ATPase_AAA_CS"/>
</dbReference>
<dbReference type="STRING" id="1069083.GCA_000371805_01034"/>
<dbReference type="InterPro" id="IPR041569">
    <property type="entry name" value="AAA_lid_3"/>
</dbReference>
<gene>
    <name evidence="9" type="primary">pan</name>
    <name evidence="12" type="ORF">J422_01500</name>
</gene>
<dbReference type="GO" id="GO:0043335">
    <property type="term" value="P:protein unfolding"/>
    <property type="evidence" value="ECO:0007669"/>
    <property type="project" value="UniProtKB-UniRule"/>
</dbReference>
<dbReference type="Proteomes" id="UP000053695">
    <property type="component" value="Unassembled WGS sequence"/>
</dbReference>
<keyword evidence="5 9" id="KW-0067">ATP-binding</keyword>
<accession>N6VTV7</accession>
<evidence type="ECO:0000256" key="4">
    <source>
        <dbReference type="ARBA" id="ARBA00022741"/>
    </source>
</evidence>
<dbReference type="EMBL" id="APMM01000010">
    <property type="protein sequence ID" value="ENN96596.1"/>
    <property type="molecule type" value="Genomic_DNA"/>
</dbReference>
<dbReference type="GO" id="GO:0022623">
    <property type="term" value="C:proteasome-activating nucleotidase complex"/>
    <property type="evidence" value="ECO:0007669"/>
    <property type="project" value="UniProtKB-UniRule"/>
</dbReference>
<feature type="coiled-coil region" evidence="9">
    <location>
        <begin position="30"/>
        <end position="71"/>
    </location>
</feature>
<comment type="subunit">
    <text evidence="9">Homohexamer. The hexameric complex has a two-ring architecture resembling a top hat that caps the 20S proteasome core at one or both ends. Upon ATP-binding, the C-terminus of PAN interacts with the alpha-rings of the proteasome core by binding to the intersubunit pockets.</text>
</comment>
<dbReference type="InterPro" id="IPR012340">
    <property type="entry name" value="NA-bd_OB-fold"/>
</dbReference>
<dbReference type="RefSeq" id="WP_004589961.1">
    <property type="nucleotide sequence ID" value="NZ_APMM01000010.1"/>
</dbReference>
<dbReference type="Pfam" id="PF17862">
    <property type="entry name" value="AAA_lid_3"/>
    <property type="match status" value="1"/>
</dbReference>
<evidence type="ECO:0000256" key="9">
    <source>
        <dbReference type="HAMAP-Rule" id="MF_00553"/>
    </source>
</evidence>
<dbReference type="SUPFAM" id="SSF52540">
    <property type="entry name" value="P-loop containing nucleoside triphosphate hydrolases"/>
    <property type="match status" value="1"/>
</dbReference>
<name>N6VTV7_9EURY</name>
<sequence length="416" mass="46972">MVFEEFITGLKKEDKKFTDNLKKDNILENEIKEKSKIAELESKILKLEMEKKELERENLQLLKEIEVLRRELDRMRVPPLIVGTVVDKISDRKVVVKSSTGPNFLVSVSHFVDPDKLTPGTRVCLNQQTLTVVDILPESKDYRAKAMEVDERPNVRYSDIGGLDKQIQEIREVVELPLKHPELFEKVGIEPPKGVLLYGPPGTGKTLLAKAVATETNATFIRVVGSELVKKFIGEGAQLVKDIFKLAKEKAPSIIFIDEIDAIAAKRTEALTGGDREVQRTLMQLLAEMDGFDPRGDVKVIAATNRLDILDPAILRPGRFDRIIEVPPPDEKGRLEILKIHTRNMNLKDVDLEEIAKITEGCVGADIKAICTEAGMNAIREFRDYVTMDDFRKAVEKVMGKRIKKEEPAHLSVLYR</sequence>
<protein>
    <recommendedName>
        <fullName evidence="9">Proteasome-activating nucleotidase</fullName>
        <shortName evidence="9">PAN</shortName>
    </recommendedName>
    <alternativeName>
        <fullName evidence="9">Proteasomal ATPase</fullName>
    </alternativeName>
    <alternativeName>
        <fullName evidence="9">Proteasome regulatory ATPase</fullName>
    </alternativeName>
    <alternativeName>
        <fullName evidence="9">Proteasome regulatory particle</fullName>
    </alternativeName>
</protein>
<keyword evidence="4 9" id="KW-0547">Nucleotide-binding</keyword>
<dbReference type="CDD" id="cd19502">
    <property type="entry name" value="RecA-like_PAN_like"/>
    <property type="match status" value="1"/>
</dbReference>